<proteinExistence type="predicted"/>
<protein>
    <submittedName>
        <fullName evidence="2">Uncharacterized protein</fullName>
    </submittedName>
</protein>
<evidence type="ECO:0000313" key="2">
    <source>
        <dbReference type="EMBL" id="CAA9345452.1"/>
    </source>
</evidence>
<accession>A0A6J4LZ87</accession>
<organism evidence="2">
    <name type="scientific">uncultured Chloroflexia bacterium</name>
    <dbReference type="NCBI Taxonomy" id="1672391"/>
    <lineage>
        <taxon>Bacteria</taxon>
        <taxon>Bacillati</taxon>
        <taxon>Chloroflexota</taxon>
        <taxon>Chloroflexia</taxon>
        <taxon>environmental samples</taxon>
    </lineage>
</organism>
<dbReference type="EMBL" id="CADCTR010002311">
    <property type="protein sequence ID" value="CAA9345452.1"/>
    <property type="molecule type" value="Genomic_DNA"/>
</dbReference>
<gene>
    <name evidence="2" type="ORF">AVDCRST_MAG93-6864</name>
</gene>
<name>A0A6J4LZ87_9CHLR</name>
<dbReference type="AlphaFoldDB" id="A0A6J4LZ87"/>
<feature type="non-terminal residue" evidence="2">
    <location>
        <position position="43"/>
    </location>
</feature>
<reference evidence="2" key="1">
    <citation type="submission" date="2020-02" db="EMBL/GenBank/DDBJ databases">
        <authorList>
            <person name="Meier V. D."/>
        </authorList>
    </citation>
    <scope>NUCLEOTIDE SEQUENCE</scope>
    <source>
        <strain evidence="2">AVDCRST_MAG93</strain>
    </source>
</reference>
<feature type="non-terminal residue" evidence="2">
    <location>
        <position position="1"/>
    </location>
</feature>
<feature type="region of interest" description="Disordered" evidence="1">
    <location>
        <begin position="1"/>
        <end position="43"/>
    </location>
</feature>
<evidence type="ECO:0000256" key="1">
    <source>
        <dbReference type="SAM" id="MobiDB-lite"/>
    </source>
</evidence>
<sequence length="43" mass="4534">DLGPAHEPKPPATIERTYRPGHYPRPSCGSAGIPSAATGHRQV</sequence>